<dbReference type="PRINTS" id="PR00080">
    <property type="entry name" value="SDRFAMILY"/>
</dbReference>
<keyword evidence="1" id="KW-0560">Oxidoreductase</keyword>
<name>A0AA39V282_9LECA</name>
<dbReference type="InterPro" id="IPR036291">
    <property type="entry name" value="NAD(P)-bd_dom_sf"/>
</dbReference>
<proteinExistence type="inferred from homology"/>
<sequence>MAAFGVNSTGHEVVQAFRTHMVGKIVLITGPSKDGIGAEIAKTLASGDPDHLLLAGRNEAKITPVIREIQKTNSNIKVTYVQCDLLDNGSVRKAAVRVNSLVHKIDILINNAGIMAARTFRKSADGVESQFAAGYLGHFLLTNLIMDTIVAAKGVVVNMTSSAYMFDEVDTHDTNFAEGRDYDPWKAYARTKTANVLFTIALAKQFGGKGVKSFAVDPGMVVGTNLMANTGVDDELMKQGMDMAVARNGDTSLEGKSPAYVKECGIIPTLPYASDEAIAKKLWQLSERLVGQTFDG</sequence>
<evidence type="ECO:0000313" key="3">
    <source>
        <dbReference type="EMBL" id="KAK0512982.1"/>
    </source>
</evidence>
<keyword evidence="4" id="KW-1185">Reference proteome</keyword>
<dbReference type="GO" id="GO:0016491">
    <property type="term" value="F:oxidoreductase activity"/>
    <property type="evidence" value="ECO:0007669"/>
    <property type="project" value="UniProtKB-KW"/>
</dbReference>
<comment type="similarity">
    <text evidence="2">Belongs to the short-chain dehydrogenases/reductases (SDR) family.</text>
</comment>
<comment type="caution">
    <text evidence="3">The sequence shown here is derived from an EMBL/GenBank/DDBJ whole genome shotgun (WGS) entry which is preliminary data.</text>
</comment>
<dbReference type="SUPFAM" id="SSF51735">
    <property type="entry name" value="NAD(P)-binding Rossmann-fold domains"/>
    <property type="match status" value="1"/>
</dbReference>
<dbReference type="Proteomes" id="UP001166286">
    <property type="component" value="Unassembled WGS sequence"/>
</dbReference>
<dbReference type="PRINTS" id="PR00081">
    <property type="entry name" value="GDHRDH"/>
</dbReference>
<dbReference type="EMBL" id="JAFEKC020000009">
    <property type="protein sequence ID" value="KAK0512982.1"/>
    <property type="molecule type" value="Genomic_DNA"/>
</dbReference>
<evidence type="ECO:0008006" key="5">
    <source>
        <dbReference type="Google" id="ProtNLM"/>
    </source>
</evidence>
<protein>
    <recommendedName>
        <fullName evidence="5">NAD(P)-binding protein</fullName>
    </recommendedName>
</protein>
<dbReference type="InterPro" id="IPR002347">
    <property type="entry name" value="SDR_fam"/>
</dbReference>
<dbReference type="Pfam" id="PF00106">
    <property type="entry name" value="adh_short"/>
    <property type="match status" value="1"/>
</dbReference>
<dbReference type="Gene3D" id="3.40.50.720">
    <property type="entry name" value="NAD(P)-binding Rossmann-like Domain"/>
    <property type="match status" value="1"/>
</dbReference>
<evidence type="ECO:0000256" key="1">
    <source>
        <dbReference type="ARBA" id="ARBA00023002"/>
    </source>
</evidence>
<organism evidence="3 4">
    <name type="scientific">Cladonia borealis</name>
    <dbReference type="NCBI Taxonomy" id="184061"/>
    <lineage>
        <taxon>Eukaryota</taxon>
        <taxon>Fungi</taxon>
        <taxon>Dikarya</taxon>
        <taxon>Ascomycota</taxon>
        <taxon>Pezizomycotina</taxon>
        <taxon>Lecanoromycetes</taxon>
        <taxon>OSLEUM clade</taxon>
        <taxon>Lecanoromycetidae</taxon>
        <taxon>Lecanorales</taxon>
        <taxon>Lecanorineae</taxon>
        <taxon>Cladoniaceae</taxon>
        <taxon>Cladonia</taxon>
    </lineage>
</organism>
<dbReference type="PANTHER" id="PTHR43157">
    <property type="entry name" value="PHOSPHATIDYLINOSITOL-GLYCAN BIOSYNTHESIS CLASS F PROTEIN-RELATED"/>
    <property type="match status" value="1"/>
</dbReference>
<gene>
    <name evidence="3" type="ORF">JMJ35_004999</name>
</gene>
<accession>A0AA39V282</accession>
<reference evidence="3" key="1">
    <citation type="submission" date="2023-03" db="EMBL/GenBank/DDBJ databases">
        <title>Complete genome of Cladonia borealis.</title>
        <authorList>
            <person name="Park H."/>
        </authorList>
    </citation>
    <scope>NUCLEOTIDE SEQUENCE</scope>
    <source>
        <strain evidence="3">ANT050790</strain>
    </source>
</reference>
<dbReference type="PANTHER" id="PTHR43157:SF31">
    <property type="entry name" value="PHOSPHATIDYLINOSITOL-GLYCAN BIOSYNTHESIS CLASS F PROTEIN"/>
    <property type="match status" value="1"/>
</dbReference>
<evidence type="ECO:0000256" key="2">
    <source>
        <dbReference type="RuleBase" id="RU000363"/>
    </source>
</evidence>
<evidence type="ECO:0000313" key="4">
    <source>
        <dbReference type="Proteomes" id="UP001166286"/>
    </source>
</evidence>
<dbReference type="AlphaFoldDB" id="A0AA39V282"/>